<dbReference type="Gene3D" id="2.30.30.100">
    <property type="match status" value="1"/>
</dbReference>
<dbReference type="InterPro" id="IPR001163">
    <property type="entry name" value="Sm_dom_euk/arc"/>
</dbReference>
<dbReference type="PROSITE" id="PS52002">
    <property type="entry name" value="SM"/>
    <property type="match status" value="1"/>
</dbReference>
<gene>
    <name evidence="11" type="primary">Dsim\GD21053</name>
    <name evidence="11" type="ORF">Dsim_GD21053</name>
</gene>
<dbReference type="OrthoDB" id="198816at2759"/>
<proteinExistence type="inferred from homology"/>
<organism evidence="11 12">
    <name type="scientific">Drosophila simulans</name>
    <name type="common">Fruit fly</name>
    <dbReference type="NCBI Taxonomy" id="7240"/>
    <lineage>
        <taxon>Eukaryota</taxon>
        <taxon>Metazoa</taxon>
        <taxon>Ecdysozoa</taxon>
        <taxon>Arthropoda</taxon>
        <taxon>Hexapoda</taxon>
        <taxon>Insecta</taxon>
        <taxon>Pterygota</taxon>
        <taxon>Neoptera</taxon>
        <taxon>Endopterygota</taxon>
        <taxon>Diptera</taxon>
        <taxon>Brachycera</taxon>
        <taxon>Muscomorpha</taxon>
        <taxon>Ephydroidea</taxon>
        <taxon>Drosophilidae</taxon>
        <taxon>Drosophila</taxon>
        <taxon>Sophophora</taxon>
    </lineage>
</organism>
<comment type="similarity">
    <text evidence="2">Belongs to the snRNP Sm proteins family.</text>
</comment>
<evidence type="ECO:0000256" key="6">
    <source>
        <dbReference type="ARBA" id="ARBA00023187"/>
    </source>
</evidence>
<dbReference type="GO" id="GO:0005681">
    <property type="term" value="C:spliceosomal complex"/>
    <property type="evidence" value="ECO:0007669"/>
    <property type="project" value="UniProtKB-KW"/>
</dbReference>
<dbReference type="EMBL" id="CM000364">
    <property type="protein sequence ID" value="EDX14144.1"/>
    <property type="molecule type" value="Genomic_DNA"/>
</dbReference>
<dbReference type="Pfam" id="PF01423">
    <property type="entry name" value="LSM"/>
    <property type="match status" value="1"/>
</dbReference>
<dbReference type="GO" id="GO:0033962">
    <property type="term" value="P:P-body assembly"/>
    <property type="evidence" value="ECO:0007669"/>
    <property type="project" value="EnsemblMetazoa"/>
</dbReference>
<dbReference type="Pfam" id="PF21646">
    <property type="entry name" value="ACTMAP-like_C"/>
    <property type="match status" value="1"/>
</dbReference>
<dbReference type="OMA" id="NGMPNEV"/>
<keyword evidence="12" id="KW-1185">Reference proteome</keyword>
<evidence type="ECO:0000256" key="5">
    <source>
        <dbReference type="ARBA" id="ARBA00022884"/>
    </source>
</evidence>
<evidence type="ECO:0000256" key="9">
    <source>
        <dbReference type="ARBA" id="ARBA00067758"/>
    </source>
</evidence>
<keyword evidence="5" id="KW-0694">RNA-binding</keyword>
<feature type="domain" description="Sm" evidence="10">
    <location>
        <begin position="17"/>
        <end position="102"/>
    </location>
</feature>
<dbReference type="SUPFAM" id="SSF50182">
    <property type="entry name" value="Sm-like ribonucleoproteins"/>
    <property type="match status" value="1"/>
</dbReference>
<dbReference type="HOGENOM" id="CLU_1268108_0_0_1"/>
<keyword evidence="4" id="KW-0747">Spliceosome</keyword>
<sequence length="218" mass="24846">MADETEQLSQVILPVKEPLDLIRLSLDEKVYVKMRNERELRGRLHAFDQHLNMVLGDAEETVTTVEIDEETYEEVYKTAKRTIPMLFVRGDGVILVSPPMRLSLINYNVKSYDADVNHAPCVKNGHRAHWALIVGYLVDTQDRFYVLARHGKSRNLAVWPMDTLSHSNENLKEFAQPKGYPDNEFLLPPGGISGSLGLNERCILVNGLPKQVIHVRWS</sequence>
<dbReference type="GO" id="GO:0003723">
    <property type="term" value="F:RNA binding"/>
    <property type="evidence" value="ECO:0007669"/>
    <property type="project" value="UniProtKB-KW"/>
</dbReference>
<keyword evidence="6" id="KW-0508">mRNA splicing</keyword>
<accession>B4QSE5</accession>
<dbReference type="STRING" id="7240.B4QSE5"/>
<evidence type="ECO:0000256" key="7">
    <source>
        <dbReference type="ARBA" id="ARBA00023242"/>
    </source>
</evidence>
<keyword evidence="3" id="KW-0507">mRNA processing</keyword>
<dbReference type="PhylomeDB" id="B4QSE5"/>
<dbReference type="AlphaFoldDB" id="B4QSE5"/>
<dbReference type="InterPro" id="IPR034105">
    <property type="entry name" value="Lsm3"/>
</dbReference>
<dbReference type="InterPro" id="IPR040002">
    <property type="entry name" value="Sm-like_LSM3"/>
</dbReference>
<dbReference type="Bgee" id="FBgn0270102">
    <property type="expression patterns" value="Expressed in embryo and 3 other cell types or tissues"/>
</dbReference>
<keyword evidence="8" id="KW-0687">Ribonucleoprotein</keyword>
<name>B4QSE5_DROSI</name>
<dbReference type="SMART" id="SM00651">
    <property type="entry name" value="Sm"/>
    <property type="match status" value="1"/>
</dbReference>
<dbReference type="Proteomes" id="UP000000304">
    <property type="component" value="Chromosome 3R"/>
</dbReference>
<evidence type="ECO:0000313" key="12">
    <source>
        <dbReference type="Proteomes" id="UP000000304"/>
    </source>
</evidence>
<dbReference type="GO" id="GO:0000398">
    <property type="term" value="P:mRNA splicing, via spliceosome"/>
    <property type="evidence" value="ECO:0007669"/>
    <property type="project" value="InterPro"/>
</dbReference>
<protein>
    <recommendedName>
        <fullName evidence="9">U6 snRNA-associated Sm-like protein LSm3</fullName>
    </recommendedName>
</protein>
<dbReference type="PANTHER" id="PTHR13110">
    <property type="entry name" value="U6 SNRNA-ASSOCIATED SM-LIKE PROTEIN LSM3"/>
    <property type="match status" value="1"/>
</dbReference>
<evidence type="ECO:0000256" key="8">
    <source>
        <dbReference type="ARBA" id="ARBA00023274"/>
    </source>
</evidence>
<keyword evidence="7" id="KW-0539">Nucleus</keyword>
<dbReference type="InterPro" id="IPR047575">
    <property type="entry name" value="Sm"/>
</dbReference>
<evidence type="ECO:0000313" key="11">
    <source>
        <dbReference type="EMBL" id="EDX14144.1"/>
    </source>
</evidence>
<evidence type="ECO:0000256" key="1">
    <source>
        <dbReference type="ARBA" id="ARBA00004123"/>
    </source>
</evidence>
<dbReference type="InterPro" id="IPR010920">
    <property type="entry name" value="LSM_dom_sf"/>
</dbReference>
<dbReference type="CDD" id="cd01730">
    <property type="entry name" value="LSm3"/>
    <property type="match status" value="1"/>
</dbReference>
<dbReference type="SMR" id="B4QSE5"/>
<evidence type="ECO:0000259" key="10">
    <source>
        <dbReference type="PROSITE" id="PS52002"/>
    </source>
</evidence>
<comment type="subcellular location">
    <subcellularLocation>
        <location evidence="1">Nucleus</location>
    </subcellularLocation>
</comment>
<reference evidence="11 12" key="1">
    <citation type="journal article" date="2007" name="Nature">
        <title>Evolution of genes and genomes on the Drosophila phylogeny.</title>
        <authorList>
            <consortium name="Drosophila 12 Genomes Consortium"/>
            <person name="Clark A.G."/>
            <person name="Eisen M.B."/>
            <person name="Smith D.R."/>
            <person name="Bergman C.M."/>
            <person name="Oliver B."/>
            <person name="Markow T.A."/>
            <person name="Kaufman T.C."/>
            <person name="Kellis M."/>
            <person name="Gelbart W."/>
            <person name="Iyer V.N."/>
            <person name="Pollard D.A."/>
            <person name="Sackton T.B."/>
            <person name="Larracuente A.M."/>
            <person name="Singh N.D."/>
            <person name="Abad J.P."/>
            <person name="Abt D.N."/>
            <person name="Adryan B."/>
            <person name="Aguade M."/>
            <person name="Akashi H."/>
            <person name="Anderson W.W."/>
            <person name="Aquadro C.F."/>
            <person name="Ardell D.H."/>
            <person name="Arguello R."/>
            <person name="Artieri C.G."/>
            <person name="Barbash D.A."/>
            <person name="Barker D."/>
            <person name="Barsanti P."/>
            <person name="Batterham P."/>
            <person name="Batzoglou S."/>
            <person name="Begun D."/>
            <person name="Bhutkar A."/>
            <person name="Blanco E."/>
            <person name="Bosak S.A."/>
            <person name="Bradley R.K."/>
            <person name="Brand A.D."/>
            <person name="Brent M.R."/>
            <person name="Brooks A.N."/>
            <person name="Brown R.H."/>
            <person name="Butlin R.K."/>
            <person name="Caggese C."/>
            <person name="Calvi B.R."/>
            <person name="Bernardo de Carvalho A."/>
            <person name="Caspi A."/>
            <person name="Castrezana S."/>
            <person name="Celniker S.E."/>
            <person name="Chang J.L."/>
            <person name="Chapple C."/>
            <person name="Chatterji S."/>
            <person name="Chinwalla A."/>
            <person name="Civetta A."/>
            <person name="Clifton S.W."/>
            <person name="Comeron J.M."/>
            <person name="Costello J.C."/>
            <person name="Coyne J.A."/>
            <person name="Daub J."/>
            <person name="David R.G."/>
            <person name="Delcher A.L."/>
            <person name="Delehaunty K."/>
            <person name="Do C.B."/>
            <person name="Ebling H."/>
            <person name="Edwards K."/>
            <person name="Eickbush T."/>
            <person name="Evans J.D."/>
            <person name="Filipski A."/>
            <person name="Findeiss S."/>
            <person name="Freyhult E."/>
            <person name="Fulton L."/>
            <person name="Fulton R."/>
            <person name="Garcia A.C."/>
            <person name="Gardiner A."/>
            <person name="Garfield D.A."/>
            <person name="Garvin B.E."/>
            <person name="Gibson G."/>
            <person name="Gilbert D."/>
            <person name="Gnerre S."/>
            <person name="Godfrey J."/>
            <person name="Good R."/>
            <person name="Gotea V."/>
            <person name="Gravely B."/>
            <person name="Greenberg A.J."/>
            <person name="Griffiths-Jones S."/>
            <person name="Gross S."/>
            <person name="Guigo R."/>
            <person name="Gustafson E.A."/>
            <person name="Haerty W."/>
            <person name="Hahn M.W."/>
            <person name="Halligan D.L."/>
            <person name="Halpern A.L."/>
            <person name="Halter G.M."/>
            <person name="Han M.V."/>
            <person name="Heger A."/>
            <person name="Hillier L."/>
            <person name="Hinrichs A.S."/>
            <person name="Holmes I."/>
            <person name="Hoskins R.A."/>
            <person name="Hubisz M.J."/>
            <person name="Hultmark D."/>
            <person name="Huntley M.A."/>
            <person name="Jaffe D.B."/>
            <person name="Jagadeeshan S."/>
            <person name="Jeck W.R."/>
            <person name="Johnson J."/>
            <person name="Jones C.D."/>
            <person name="Jordan W.C."/>
            <person name="Karpen G.H."/>
            <person name="Kataoka E."/>
            <person name="Keightley P.D."/>
            <person name="Kheradpour P."/>
            <person name="Kirkness E.F."/>
            <person name="Koerich L.B."/>
            <person name="Kristiansen K."/>
            <person name="Kudrna D."/>
            <person name="Kulathinal R.J."/>
            <person name="Kumar S."/>
            <person name="Kwok R."/>
            <person name="Lander E."/>
            <person name="Langley C.H."/>
            <person name="Lapoint R."/>
            <person name="Lazzaro B.P."/>
            <person name="Lee S.J."/>
            <person name="Levesque L."/>
            <person name="Li R."/>
            <person name="Lin C.F."/>
            <person name="Lin M.F."/>
            <person name="Lindblad-Toh K."/>
            <person name="Llopart A."/>
            <person name="Long M."/>
            <person name="Low L."/>
            <person name="Lozovsky E."/>
            <person name="Lu J."/>
            <person name="Luo M."/>
            <person name="Machado C.A."/>
            <person name="Makalowski W."/>
            <person name="Marzo M."/>
            <person name="Matsuda M."/>
            <person name="Matzkin L."/>
            <person name="McAllister B."/>
            <person name="McBride C.S."/>
            <person name="McKernan B."/>
            <person name="McKernan K."/>
            <person name="Mendez-Lago M."/>
            <person name="Minx P."/>
            <person name="Mollenhauer M.U."/>
            <person name="Montooth K."/>
            <person name="Mount S.M."/>
            <person name="Mu X."/>
            <person name="Myers E."/>
            <person name="Negre B."/>
            <person name="Newfeld S."/>
            <person name="Nielsen R."/>
            <person name="Noor M.A."/>
            <person name="O'Grady P."/>
            <person name="Pachter L."/>
            <person name="Papaceit M."/>
            <person name="Parisi M.J."/>
            <person name="Parisi M."/>
            <person name="Parts L."/>
            <person name="Pedersen J.S."/>
            <person name="Pesole G."/>
            <person name="Phillippy A.M."/>
            <person name="Ponting C.P."/>
            <person name="Pop M."/>
            <person name="Porcelli D."/>
            <person name="Powell J.R."/>
            <person name="Prohaska S."/>
            <person name="Pruitt K."/>
            <person name="Puig M."/>
            <person name="Quesneville H."/>
            <person name="Ram K.R."/>
            <person name="Rand D."/>
            <person name="Rasmussen M.D."/>
            <person name="Reed L.K."/>
            <person name="Reenan R."/>
            <person name="Reily A."/>
            <person name="Remington K.A."/>
            <person name="Rieger T.T."/>
            <person name="Ritchie M.G."/>
            <person name="Robin C."/>
            <person name="Rogers Y.H."/>
            <person name="Rohde C."/>
            <person name="Rozas J."/>
            <person name="Rubenfield M.J."/>
            <person name="Ruiz A."/>
            <person name="Russo S."/>
            <person name="Salzberg S.L."/>
            <person name="Sanchez-Gracia A."/>
            <person name="Saranga D.J."/>
            <person name="Sato H."/>
            <person name="Schaeffer S.W."/>
            <person name="Schatz M.C."/>
            <person name="Schlenke T."/>
            <person name="Schwartz R."/>
            <person name="Segarra C."/>
            <person name="Singh R.S."/>
            <person name="Sirot L."/>
            <person name="Sirota M."/>
            <person name="Sisneros N.B."/>
            <person name="Smith C.D."/>
            <person name="Smith T.F."/>
            <person name="Spieth J."/>
            <person name="Stage D.E."/>
            <person name="Stark A."/>
            <person name="Stephan W."/>
            <person name="Strausberg R.L."/>
            <person name="Strempel S."/>
            <person name="Sturgill D."/>
            <person name="Sutton G."/>
            <person name="Sutton G.G."/>
            <person name="Tao W."/>
            <person name="Teichmann S."/>
            <person name="Tobari Y.N."/>
            <person name="Tomimura Y."/>
            <person name="Tsolas J.M."/>
            <person name="Valente V.L."/>
            <person name="Venter E."/>
            <person name="Venter J.C."/>
            <person name="Vicario S."/>
            <person name="Vieira F.G."/>
            <person name="Vilella A.J."/>
            <person name="Villasante A."/>
            <person name="Walenz B."/>
            <person name="Wang J."/>
            <person name="Wasserman M."/>
            <person name="Watts T."/>
            <person name="Wilson D."/>
            <person name="Wilson R.K."/>
            <person name="Wing R.A."/>
            <person name="Wolfner M.F."/>
            <person name="Wong A."/>
            <person name="Wong G.K."/>
            <person name="Wu C.I."/>
            <person name="Wu G."/>
            <person name="Yamamoto D."/>
            <person name="Yang H.P."/>
            <person name="Yang S.P."/>
            <person name="Yorke J.A."/>
            <person name="Yoshida K."/>
            <person name="Zdobnov E."/>
            <person name="Zhang P."/>
            <person name="Zhang Y."/>
            <person name="Zimin A.V."/>
            <person name="Baldwin J."/>
            <person name="Abdouelleil A."/>
            <person name="Abdulkadir J."/>
            <person name="Abebe A."/>
            <person name="Abera B."/>
            <person name="Abreu J."/>
            <person name="Acer S.C."/>
            <person name="Aftuck L."/>
            <person name="Alexander A."/>
            <person name="An P."/>
            <person name="Anderson E."/>
            <person name="Anderson S."/>
            <person name="Arachi H."/>
            <person name="Azer M."/>
            <person name="Bachantsang P."/>
            <person name="Barry A."/>
            <person name="Bayul T."/>
            <person name="Berlin A."/>
            <person name="Bessette D."/>
            <person name="Bloom T."/>
            <person name="Blye J."/>
            <person name="Boguslavskiy L."/>
            <person name="Bonnet C."/>
            <person name="Boukhgalter B."/>
            <person name="Bourzgui I."/>
            <person name="Brown A."/>
            <person name="Cahill P."/>
            <person name="Channer S."/>
            <person name="Cheshatsang Y."/>
            <person name="Chuda L."/>
            <person name="Citroen M."/>
            <person name="Collymore A."/>
            <person name="Cooke P."/>
            <person name="Costello M."/>
            <person name="D'Aco K."/>
            <person name="Daza R."/>
            <person name="De Haan G."/>
            <person name="DeGray S."/>
            <person name="DeMaso C."/>
            <person name="Dhargay N."/>
            <person name="Dooley K."/>
            <person name="Dooley E."/>
            <person name="Doricent M."/>
            <person name="Dorje P."/>
            <person name="Dorjee K."/>
            <person name="Dupes A."/>
            <person name="Elong R."/>
            <person name="Falk J."/>
            <person name="Farina A."/>
            <person name="Faro S."/>
            <person name="Ferguson D."/>
            <person name="Fisher S."/>
            <person name="Foley C.D."/>
            <person name="Franke A."/>
            <person name="Friedrich D."/>
            <person name="Gadbois L."/>
            <person name="Gearin G."/>
            <person name="Gearin C.R."/>
            <person name="Giannoukos G."/>
            <person name="Goode T."/>
            <person name="Graham J."/>
            <person name="Grandbois E."/>
            <person name="Grewal S."/>
            <person name="Gyaltsen K."/>
            <person name="Hafez N."/>
            <person name="Hagos B."/>
            <person name="Hall J."/>
            <person name="Henson C."/>
            <person name="Hollinger A."/>
            <person name="Honan T."/>
            <person name="Huard M.D."/>
            <person name="Hughes L."/>
            <person name="Hurhula B."/>
            <person name="Husby M.E."/>
            <person name="Kamat A."/>
            <person name="Kanga B."/>
            <person name="Kashin S."/>
            <person name="Khazanovich D."/>
            <person name="Kisner P."/>
            <person name="Lance K."/>
            <person name="Lara M."/>
            <person name="Lee W."/>
            <person name="Lennon N."/>
            <person name="Letendre F."/>
            <person name="LeVine R."/>
            <person name="Lipovsky A."/>
            <person name="Liu X."/>
            <person name="Liu J."/>
            <person name="Liu S."/>
            <person name="Lokyitsang T."/>
            <person name="Lokyitsang Y."/>
            <person name="Lubonja R."/>
            <person name="Lui A."/>
            <person name="MacDonald P."/>
            <person name="Magnisalis V."/>
            <person name="Maru K."/>
            <person name="Matthews C."/>
            <person name="McCusker W."/>
            <person name="McDonough S."/>
            <person name="Mehta T."/>
            <person name="Meldrim J."/>
            <person name="Meneus L."/>
            <person name="Mihai O."/>
            <person name="Mihalev A."/>
            <person name="Mihova T."/>
            <person name="Mittelman R."/>
            <person name="Mlenga V."/>
            <person name="Montmayeur A."/>
            <person name="Mulrain L."/>
            <person name="Navidi A."/>
            <person name="Naylor J."/>
            <person name="Negash T."/>
            <person name="Nguyen T."/>
            <person name="Nguyen N."/>
            <person name="Nicol R."/>
            <person name="Norbu C."/>
            <person name="Norbu N."/>
            <person name="Novod N."/>
            <person name="O'Neill B."/>
            <person name="Osman S."/>
            <person name="Markiewicz E."/>
            <person name="Oyono O.L."/>
            <person name="Patti C."/>
            <person name="Phunkhang P."/>
            <person name="Pierre F."/>
            <person name="Priest M."/>
            <person name="Raghuraman S."/>
            <person name="Rege F."/>
            <person name="Reyes R."/>
            <person name="Rise C."/>
            <person name="Rogov P."/>
            <person name="Ross K."/>
            <person name="Ryan E."/>
            <person name="Settipalli S."/>
            <person name="Shea T."/>
            <person name="Sherpa N."/>
            <person name="Shi L."/>
            <person name="Shih D."/>
            <person name="Sparrow T."/>
            <person name="Spaulding J."/>
            <person name="Stalker J."/>
            <person name="Stange-Thomann N."/>
            <person name="Stavropoulos S."/>
            <person name="Stone C."/>
            <person name="Strader C."/>
            <person name="Tesfaye S."/>
            <person name="Thomson T."/>
            <person name="Thoulutsang Y."/>
            <person name="Thoulutsang D."/>
            <person name="Topham K."/>
            <person name="Topping I."/>
            <person name="Tsamla T."/>
            <person name="Vassiliev H."/>
            <person name="Vo A."/>
            <person name="Wangchuk T."/>
            <person name="Wangdi T."/>
            <person name="Weiand M."/>
            <person name="Wilkinson J."/>
            <person name="Wilson A."/>
            <person name="Yadav S."/>
            <person name="Young G."/>
            <person name="Yu Q."/>
            <person name="Zembek L."/>
            <person name="Zhong D."/>
            <person name="Zimmer A."/>
            <person name="Zwirko Z."/>
            <person name="Jaffe D.B."/>
            <person name="Alvarez P."/>
            <person name="Brockman W."/>
            <person name="Butler J."/>
            <person name="Chin C."/>
            <person name="Gnerre S."/>
            <person name="Grabherr M."/>
            <person name="Kleber M."/>
            <person name="Mauceli E."/>
            <person name="MacCallum I."/>
        </authorList>
    </citation>
    <scope>NUCLEOTIDE SEQUENCE [LARGE SCALE GENOMIC DNA]</scope>
    <source>
        <strain evidence="12">white501</strain>
    </source>
</reference>
<dbReference type="FunFam" id="2.30.30.100:FF:000007">
    <property type="entry name" value="U6 snRNA-associated Sm-like protein LSm3"/>
    <property type="match status" value="1"/>
</dbReference>
<dbReference type="GO" id="GO:0120115">
    <property type="term" value="C:Lsm2-8 complex"/>
    <property type="evidence" value="ECO:0007669"/>
    <property type="project" value="UniProtKB-ARBA"/>
</dbReference>
<evidence type="ECO:0000256" key="4">
    <source>
        <dbReference type="ARBA" id="ARBA00022728"/>
    </source>
</evidence>
<evidence type="ECO:0000256" key="2">
    <source>
        <dbReference type="ARBA" id="ARBA00006850"/>
    </source>
</evidence>
<evidence type="ECO:0000256" key="3">
    <source>
        <dbReference type="ARBA" id="ARBA00022664"/>
    </source>
</evidence>